<feature type="domain" description="Sugar 3,4-ketoisomerase QdtA cupin" evidence="1">
    <location>
        <begin position="6"/>
        <end position="124"/>
    </location>
</feature>
<name>A0A1M4Z6N3_9FLAO</name>
<sequence length="141" mass="16583">MEKPMLIQGKSFADDRGSLFFNNDFDASQIKRIYFIENRDTRFIRGWTGHQREQRWFSAAQGSFTINLIKIDNWEKPSENLQVLKFELNSENLDILHVPSGYASAIQSHHENSRLLVMADYALGEITDDYRFPINYFENLK</sequence>
<dbReference type="InterPro" id="IPR011051">
    <property type="entry name" value="RmlC_Cupin_sf"/>
</dbReference>
<evidence type="ECO:0000313" key="2">
    <source>
        <dbReference type="EMBL" id="SHF13457.1"/>
    </source>
</evidence>
<dbReference type="RefSeq" id="WP_072885178.1">
    <property type="nucleotide sequence ID" value="NZ_FQVO01000009.1"/>
</dbReference>
<dbReference type="InterPro" id="IPR008894">
    <property type="entry name" value="QdtA_cupin_dom"/>
</dbReference>
<protein>
    <submittedName>
        <fullName evidence="2">WxcM-like, C-terminal</fullName>
    </submittedName>
</protein>
<dbReference type="AlphaFoldDB" id="A0A1M4Z6N3"/>
<dbReference type="STRING" id="1302685.SAMN05444408_109125"/>
<organism evidence="2 3">
    <name type="scientific">Chryseobacterium takakiae</name>
    <dbReference type="NCBI Taxonomy" id="1302685"/>
    <lineage>
        <taxon>Bacteria</taxon>
        <taxon>Pseudomonadati</taxon>
        <taxon>Bacteroidota</taxon>
        <taxon>Flavobacteriia</taxon>
        <taxon>Flavobacteriales</taxon>
        <taxon>Weeksellaceae</taxon>
        <taxon>Chryseobacterium group</taxon>
        <taxon>Chryseobacterium</taxon>
    </lineage>
</organism>
<evidence type="ECO:0000313" key="3">
    <source>
        <dbReference type="Proteomes" id="UP000184236"/>
    </source>
</evidence>
<proteinExistence type="predicted"/>
<evidence type="ECO:0000259" key="1">
    <source>
        <dbReference type="Pfam" id="PF05523"/>
    </source>
</evidence>
<dbReference type="Proteomes" id="UP000184236">
    <property type="component" value="Unassembled WGS sequence"/>
</dbReference>
<dbReference type="OrthoDB" id="826649at2"/>
<dbReference type="EMBL" id="FQVO01000009">
    <property type="protein sequence ID" value="SHF13457.1"/>
    <property type="molecule type" value="Genomic_DNA"/>
</dbReference>
<accession>A0A1M4Z6N3</accession>
<dbReference type="Pfam" id="PF05523">
    <property type="entry name" value="FdtA"/>
    <property type="match status" value="1"/>
</dbReference>
<dbReference type="InterPro" id="IPR014710">
    <property type="entry name" value="RmlC-like_jellyroll"/>
</dbReference>
<reference evidence="3" key="1">
    <citation type="submission" date="2016-11" db="EMBL/GenBank/DDBJ databases">
        <authorList>
            <person name="Varghese N."/>
            <person name="Submissions S."/>
        </authorList>
    </citation>
    <scope>NUCLEOTIDE SEQUENCE [LARGE SCALE GENOMIC DNA]</scope>
    <source>
        <strain evidence="3">DSM 26898</strain>
    </source>
</reference>
<dbReference type="Gene3D" id="2.60.120.10">
    <property type="entry name" value="Jelly Rolls"/>
    <property type="match status" value="1"/>
</dbReference>
<dbReference type="SUPFAM" id="SSF51182">
    <property type="entry name" value="RmlC-like cupins"/>
    <property type="match status" value="1"/>
</dbReference>
<keyword evidence="3" id="KW-1185">Reference proteome</keyword>
<gene>
    <name evidence="2" type="ORF">SAMN05444408_109125</name>
</gene>